<proteinExistence type="predicted"/>
<feature type="compositionally biased region" description="Basic and acidic residues" evidence="1">
    <location>
        <begin position="1"/>
        <end position="17"/>
    </location>
</feature>
<dbReference type="EMBL" id="CP144691">
    <property type="protein sequence ID" value="WVY92411.1"/>
    <property type="molecule type" value="Genomic_DNA"/>
</dbReference>
<keyword evidence="3" id="KW-1185">Reference proteome</keyword>
<name>A0AAQ3RFV3_VIGMU</name>
<dbReference type="AlphaFoldDB" id="A0AAQ3RFV3"/>
<evidence type="ECO:0000313" key="2">
    <source>
        <dbReference type="EMBL" id="WVY92411.1"/>
    </source>
</evidence>
<evidence type="ECO:0000313" key="3">
    <source>
        <dbReference type="Proteomes" id="UP001374535"/>
    </source>
</evidence>
<accession>A0AAQ3RFV3</accession>
<protein>
    <submittedName>
        <fullName evidence="2">Uncharacterized protein</fullName>
    </submittedName>
</protein>
<feature type="region of interest" description="Disordered" evidence="1">
    <location>
        <begin position="1"/>
        <end position="24"/>
    </location>
</feature>
<gene>
    <name evidence="2" type="ORF">V8G54_031499</name>
</gene>
<reference evidence="2 3" key="1">
    <citation type="journal article" date="2023" name="Life. Sci Alliance">
        <title>Evolutionary insights into 3D genome organization and epigenetic landscape of Vigna mungo.</title>
        <authorList>
            <person name="Junaid A."/>
            <person name="Singh B."/>
            <person name="Bhatia S."/>
        </authorList>
    </citation>
    <scope>NUCLEOTIDE SEQUENCE [LARGE SCALE GENOMIC DNA]</scope>
    <source>
        <strain evidence="2">Urdbean</strain>
    </source>
</reference>
<organism evidence="2 3">
    <name type="scientific">Vigna mungo</name>
    <name type="common">Black gram</name>
    <name type="synonym">Phaseolus mungo</name>
    <dbReference type="NCBI Taxonomy" id="3915"/>
    <lineage>
        <taxon>Eukaryota</taxon>
        <taxon>Viridiplantae</taxon>
        <taxon>Streptophyta</taxon>
        <taxon>Embryophyta</taxon>
        <taxon>Tracheophyta</taxon>
        <taxon>Spermatophyta</taxon>
        <taxon>Magnoliopsida</taxon>
        <taxon>eudicotyledons</taxon>
        <taxon>Gunneridae</taxon>
        <taxon>Pentapetalae</taxon>
        <taxon>rosids</taxon>
        <taxon>fabids</taxon>
        <taxon>Fabales</taxon>
        <taxon>Fabaceae</taxon>
        <taxon>Papilionoideae</taxon>
        <taxon>50 kb inversion clade</taxon>
        <taxon>NPAAA clade</taxon>
        <taxon>indigoferoid/millettioid clade</taxon>
        <taxon>Phaseoleae</taxon>
        <taxon>Vigna</taxon>
    </lineage>
</organism>
<dbReference type="Proteomes" id="UP001374535">
    <property type="component" value="Chromosome 10"/>
</dbReference>
<evidence type="ECO:0000256" key="1">
    <source>
        <dbReference type="SAM" id="MobiDB-lite"/>
    </source>
</evidence>
<sequence length="148" mass="15131">MENLLGEREPSLLDGGKDTGTPTAAQALTGGVETLQIEGSFKALFKSIFIPMASGLPSKSHKQMGLVSINPANPGQHPWSGCVKLLPSSTKVRQSDMFDSAKKQLSTPGAGAAAVSGVGDGADVAEEASARSKAMVRAVAVDGIILLV</sequence>